<accession>A0A348HHB7</accession>
<sequence length="409" mass="45780">MRQSWAEPVRPFPPAEWCPHKCRDTAVTARRGAMVRIALRGPSTAASPLTHHPAVSVRPARPDPQDDARCVRVHRAVPAFGSGRRWPLAGPTHRSAERWSSSYPAVLKQFALFQNGHSQPFHRTIRFFAAFRHDQWIIVVGARTHNGTSATFCNVQRRIVAAIVHEDAGTNKHGFSAQLTHQRGIGRRGDTTGREVRHRQTAFTCNPRYQFVRHLQLLGRHVQLIFAHGGQAANVTAHRTHVLNGVYHVTGTRFPFGADHSGAFGNAAQCFAQVARTADERRGEFMLVDMVDLIGHRQHFTFVDEVDAQCLQYLRFSKVANTRFRHDGQRSNRHDGFDQLGISHAGNAAFSADLCRNPFQRHDRDGPCTFSHFSLFGGTDVHDDAVLEHFSQAGLKTQGRCCIGHEITP</sequence>
<dbReference type="KEGG" id="zpl:ZBT109_2287"/>
<proteinExistence type="predicted"/>
<dbReference type="Proteomes" id="UP000267342">
    <property type="component" value="Chromosome"/>
</dbReference>
<organism evidence="2 3">
    <name type="scientific">Zymobacter palmae</name>
    <dbReference type="NCBI Taxonomy" id="33074"/>
    <lineage>
        <taxon>Bacteria</taxon>
        <taxon>Pseudomonadati</taxon>
        <taxon>Pseudomonadota</taxon>
        <taxon>Gammaproteobacteria</taxon>
        <taxon>Oceanospirillales</taxon>
        <taxon>Halomonadaceae</taxon>
        <taxon>Zymobacter group</taxon>
        <taxon>Zymobacter</taxon>
    </lineage>
</organism>
<feature type="region of interest" description="Disordered" evidence="1">
    <location>
        <begin position="44"/>
        <end position="66"/>
    </location>
</feature>
<dbReference type="GO" id="GO:0016787">
    <property type="term" value="F:hydrolase activity"/>
    <property type="evidence" value="ECO:0007669"/>
    <property type="project" value="UniProtKB-KW"/>
</dbReference>
<evidence type="ECO:0000313" key="2">
    <source>
        <dbReference type="EMBL" id="BBG31019.1"/>
    </source>
</evidence>
<dbReference type="EMBL" id="AP018933">
    <property type="protein sequence ID" value="BBG31019.1"/>
    <property type="molecule type" value="Genomic_DNA"/>
</dbReference>
<keyword evidence="3" id="KW-1185">Reference proteome</keyword>
<evidence type="ECO:0000256" key="1">
    <source>
        <dbReference type="SAM" id="MobiDB-lite"/>
    </source>
</evidence>
<keyword evidence="2" id="KW-0378">Hydrolase</keyword>
<gene>
    <name evidence="2" type="ORF">ZBT109_2287</name>
</gene>
<dbReference type="AlphaFoldDB" id="A0A348HHB7"/>
<evidence type="ECO:0000313" key="3">
    <source>
        <dbReference type="Proteomes" id="UP000267342"/>
    </source>
</evidence>
<name>A0A348HHB7_9GAMM</name>
<reference evidence="2 3" key="1">
    <citation type="submission" date="2018-09" db="EMBL/GenBank/DDBJ databases">
        <title>Zymobacter palmae IAM14233 (=T109) whole genome analysis.</title>
        <authorList>
            <person name="Yanase H."/>
        </authorList>
    </citation>
    <scope>NUCLEOTIDE SEQUENCE [LARGE SCALE GENOMIC DNA]</scope>
    <source>
        <strain evidence="2 3">IAM14233</strain>
    </source>
</reference>
<protein>
    <submittedName>
        <fullName evidence="2">GTP cyclohydrolase II</fullName>
    </submittedName>
</protein>